<evidence type="ECO:0000256" key="1">
    <source>
        <dbReference type="SAM" id="Phobius"/>
    </source>
</evidence>
<gene>
    <name evidence="2" type="ORF">KIPB_003925</name>
</gene>
<dbReference type="EMBL" id="BDIP01000795">
    <property type="protein sequence ID" value="GIQ82734.1"/>
    <property type="molecule type" value="Genomic_DNA"/>
</dbReference>
<evidence type="ECO:0000313" key="2">
    <source>
        <dbReference type="EMBL" id="GIQ82734.1"/>
    </source>
</evidence>
<reference evidence="2 3" key="1">
    <citation type="journal article" date="2018" name="PLoS ONE">
        <title>The draft genome of Kipferlia bialata reveals reductive genome evolution in fornicate parasites.</title>
        <authorList>
            <person name="Tanifuji G."/>
            <person name="Takabayashi S."/>
            <person name="Kume K."/>
            <person name="Takagi M."/>
            <person name="Nakayama T."/>
            <person name="Kamikawa R."/>
            <person name="Inagaki Y."/>
            <person name="Hashimoto T."/>
        </authorList>
    </citation>
    <scope>NUCLEOTIDE SEQUENCE [LARGE SCALE GENOMIC DNA]</scope>
    <source>
        <strain evidence="2">NY0173</strain>
    </source>
</reference>
<feature type="transmembrane region" description="Helical" evidence="1">
    <location>
        <begin position="12"/>
        <end position="31"/>
    </location>
</feature>
<keyword evidence="1" id="KW-0812">Transmembrane</keyword>
<evidence type="ECO:0000313" key="3">
    <source>
        <dbReference type="Proteomes" id="UP000265618"/>
    </source>
</evidence>
<keyword evidence="3" id="KW-1185">Reference proteome</keyword>
<feature type="transmembrane region" description="Helical" evidence="1">
    <location>
        <begin position="247"/>
        <end position="267"/>
    </location>
</feature>
<name>A0A9K3CSZ0_9EUKA</name>
<feature type="transmembrane region" description="Helical" evidence="1">
    <location>
        <begin position="38"/>
        <end position="56"/>
    </location>
</feature>
<feature type="transmembrane region" description="Helical" evidence="1">
    <location>
        <begin position="287"/>
        <end position="305"/>
    </location>
</feature>
<dbReference type="AlphaFoldDB" id="A0A9K3CSZ0"/>
<sequence length="320" mass="35093">MSADVVCRQFTGTYIIADISALCVWVALLAYKREYHALALGAVGLVIYYAVDYGIWYCWKGTRTVDSEISAKWLLLWLSSLTGVVHPSFVMLMLRKTFPSLTNSTLSSPSRPSSIVPVAPVPDPTCAPHVGVVLEPETPCVEVPDLLAVRPEPQAEAEVEGVTLTSNVCEKCDKRNRDLGRAFYCVLFITVQTVPGLLDKAYPMTDHVTTISRVMSDSRWAMFLSAAVGYLVLLGSRHTTPTEVLSVFAIGTGVESVFEVCLAFTGLRPTTTTTDGLVSESPWLMTLVSNALLEWNCAMPWLYLLMHHIATRKKSVAAIV</sequence>
<organism evidence="2 3">
    <name type="scientific">Kipferlia bialata</name>
    <dbReference type="NCBI Taxonomy" id="797122"/>
    <lineage>
        <taxon>Eukaryota</taxon>
        <taxon>Metamonada</taxon>
        <taxon>Carpediemonas-like organisms</taxon>
        <taxon>Kipferlia</taxon>
    </lineage>
</organism>
<keyword evidence="1" id="KW-0472">Membrane</keyword>
<protein>
    <submittedName>
        <fullName evidence="2">Uncharacterized protein</fullName>
    </submittedName>
</protein>
<proteinExistence type="predicted"/>
<keyword evidence="1" id="KW-1133">Transmembrane helix</keyword>
<feature type="transmembrane region" description="Helical" evidence="1">
    <location>
        <begin position="218"/>
        <end position="235"/>
    </location>
</feature>
<accession>A0A9K3CSZ0</accession>
<comment type="caution">
    <text evidence="2">The sequence shown here is derived from an EMBL/GenBank/DDBJ whole genome shotgun (WGS) entry which is preliminary data.</text>
</comment>
<dbReference type="Proteomes" id="UP000265618">
    <property type="component" value="Unassembled WGS sequence"/>
</dbReference>
<feature type="transmembrane region" description="Helical" evidence="1">
    <location>
        <begin position="76"/>
        <end position="94"/>
    </location>
</feature>
<feature type="transmembrane region" description="Helical" evidence="1">
    <location>
        <begin position="181"/>
        <end position="198"/>
    </location>
</feature>
<dbReference type="OrthoDB" id="10453401at2759"/>